<dbReference type="CDD" id="cd00054">
    <property type="entry name" value="EGF_CA"/>
    <property type="match status" value="1"/>
</dbReference>
<feature type="repeat" description="TSP type-3" evidence="10">
    <location>
        <begin position="556"/>
        <end position="590"/>
    </location>
</feature>
<evidence type="ECO:0000256" key="10">
    <source>
        <dbReference type="PROSITE-ProRule" id="PRU00634"/>
    </source>
</evidence>
<comment type="caution">
    <text evidence="14">The sequence shown here is derived from an EMBL/GenBank/DDBJ whole genome shotgun (WGS) entry which is preliminary data.</text>
</comment>
<dbReference type="InterPro" id="IPR049883">
    <property type="entry name" value="NOTCH1_EGF-like"/>
</dbReference>
<evidence type="ECO:0008006" key="16">
    <source>
        <dbReference type="Google" id="ProtNLM"/>
    </source>
</evidence>
<sequence length="1028" mass="115067">HKERDGEEITKQLEEIIKKDDFVLSLKHIKPKKRSRSAEETLFAVDFPGAEHKFGLLLDRKVKRVIVETLEDGRKRTQHFTVDTLHDESTIKSLILAVNQTQPGAHATLYIDCVSYGMVATPKSMRDMFSSMRDPRIEVFHERKYPLEVDGHRTLRMVLSRNGCPLSLESDASHKFDGFFKDDLLNNELKDDPNIQAAEPLNYDLYYRGDIPLTNIDDQSVLKALNELIRVVNLEVQRCEETTRALADLRRLINECELCRPRPQPPPTPTCATNPQDAPQVSDATTRLTVRGVDLVLEDIPAMCSPISQCAEHNPCFPGVECRDGPRGPECAGCPRGYEGNGRDCRRTDYCQYNPCAPGSCAPTEEPPYYRCIGCPAGYTGNGTNCRDVDECDLVKPCDPRVDCTNLVRTLPSGFHRAWSSRSARSGEEQAARNRQQCIDINECEELRVCDRNSECINTEGSYQCGPCKPGYTGDSSRGCHPAEGYCGSGRQCDRNARCVLVWEQYRCECVTGYAGNGELCAPDRDLDSWPDVELPCSDRHCKRDNCPYTPNSGQEDADGDGEGDACDRDADGDGVYDGDNCPLTPNPGQEDSEQEGGDTVGDVCDNCRYTKNPDQNDIDGDGIGDACDEDMDDDGVLNEDDNCPRVANRDQFDRDRDGVGDKCDNCPTLYNPDQLDSDENMVGDVCDSPVDTDRDGVADDRDNCRLFPNSDQRDTDNDSKGDVCDNDMDGDGIPNNRDNCPLVYNPDQRDSDGNGVGDRCQGNYDDDPSPNAEDICPNNSLIYKTDFSKYQTVVLDPEGDSQVDPNWEIYNQGAEILQTINSDPGLAVGHDKFYGVDFEGTFFVETEIDDDYVGFIFSYQSNRKFYTVMWKKNAQDYWQVEPFSAHAEPGIQIKVVNSETGPGKMLRNALWKTGNTPGQVRTLWTDPRNAGWKEKTSYRWFLIHRPSIGLIRLKIFEGGQTGDRLWQHLRHHPQGRKTGGVLLLAGDDHLVQSDNLREEIYNELPERMKKKVAIDNTGSFQVATPLV</sequence>
<dbReference type="PANTHER" id="PTHR10199">
    <property type="entry name" value="THROMBOSPONDIN"/>
    <property type="match status" value="1"/>
</dbReference>
<dbReference type="InterPro" id="IPR028974">
    <property type="entry name" value="TSP_type-3_rpt"/>
</dbReference>
<evidence type="ECO:0000259" key="13">
    <source>
        <dbReference type="PROSITE" id="PS51236"/>
    </source>
</evidence>
<evidence type="ECO:0000256" key="8">
    <source>
        <dbReference type="ARBA" id="ARBA00023180"/>
    </source>
</evidence>
<evidence type="ECO:0000256" key="2">
    <source>
        <dbReference type="ARBA" id="ARBA00022536"/>
    </source>
</evidence>
<dbReference type="PROSITE" id="PS01186">
    <property type="entry name" value="EGF_2"/>
    <property type="match status" value="1"/>
</dbReference>
<evidence type="ECO:0000256" key="4">
    <source>
        <dbReference type="ARBA" id="ARBA00022737"/>
    </source>
</evidence>
<dbReference type="InterPro" id="IPR008859">
    <property type="entry name" value="Thrombospondin_C"/>
</dbReference>
<organism evidence="14 15">
    <name type="scientific">Aromia moschata</name>
    <dbReference type="NCBI Taxonomy" id="1265417"/>
    <lineage>
        <taxon>Eukaryota</taxon>
        <taxon>Metazoa</taxon>
        <taxon>Ecdysozoa</taxon>
        <taxon>Arthropoda</taxon>
        <taxon>Hexapoda</taxon>
        <taxon>Insecta</taxon>
        <taxon>Pterygota</taxon>
        <taxon>Neoptera</taxon>
        <taxon>Endopterygota</taxon>
        <taxon>Coleoptera</taxon>
        <taxon>Polyphaga</taxon>
        <taxon>Cucujiformia</taxon>
        <taxon>Chrysomeloidea</taxon>
        <taxon>Cerambycidae</taxon>
        <taxon>Cerambycinae</taxon>
        <taxon>Callichromatini</taxon>
        <taxon>Aromia</taxon>
    </lineage>
</organism>
<evidence type="ECO:0000256" key="9">
    <source>
        <dbReference type="PROSITE-ProRule" id="PRU00076"/>
    </source>
</evidence>
<dbReference type="FunFam" id="2.10.25.10:FF:000038">
    <property type="entry name" value="Fibrillin 2"/>
    <property type="match status" value="1"/>
</dbReference>
<dbReference type="InterPro" id="IPR003367">
    <property type="entry name" value="Thrombospondin_3-like_rpt"/>
</dbReference>
<proteinExistence type="inferred from homology"/>
<dbReference type="PROSITE" id="PS51234">
    <property type="entry name" value="TSP3"/>
    <property type="match status" value="3"/>
</dbReference>
<feature type="non-terminal residue" evidence="14">
    <location>
        <position position="1"/>
    </location>
</feature>
<keyword evidence="5 10" id="KW-0106">Calcium</keyword>
<feature type="compositionally biased region" description="Basic and acidic residues" evidence="11">
    <location>
        <begin position="712"/>
        <end position="724"/>
    </location>
</feature>
<feature type="region of interest" description="Disordered" evidence="11">
    <location>
        <begin position="578"/>
        <end position="600"/>
    </location>
</feature>
<dbReference type="InterPro" id="IPR013320">
    <property type="entry name" value="ConA-like_dom_sf"/>
</dbReference>
<feature type="region of interest" description="Disordered" evidence="11">
    <location>
        <begin position="616"/>
        <end position="773"/>
    </location>
</feature>
<dbReference type="InterPro" id="IPR017897">
    <property type="entry name" value="Thrombospondin_3_rpt"/>
</dbReference>
<feature type="compositionally biased region" description="Basic and acidic residues" evidence="11">
    <location>
        <begin position="648"/>
        <end position="665"/>
    </location>
</feature>
<dbReference type="Pfam" id="PF07645">
    <property type="entry name" value="EGF_CA"/>
    <property type="match status" value="1"/>
</dbReference>
<keyword evidence="7" id="KW-1015">Disulfide bond</keyword>
<comment type="caution">
    <text evidence="9">Lacks conserved residue(s) required for the propagation of feature annotation.</text>
</comment>
<dbReference type="GO" id="GO:0005576">
    <property type="term" value="C:extracellular region"/>
    <property type="evidence" value="ECO:0007669"/>
    <property type="project" value="InterPro"/>
</dbReference>
<accession>A0AAV8ZGR5</accession>
<dbReference type="PROSITE" id="PS50026">
    <property type="entry name" value="EGF_3"/>
    <property type="match status" value="3"/>
</dbReference>
<dbReference type="SUPFAM" id="SSF49899">
    <property type="entry name" value="Concanavalin A-like lectins/glucanases"/>
    <property type="match status" value="1"/>
</dbReference>
<gene>
    <name evidence="14" type="ORF">NQ318_018882</name>
</gene>
<feature type="domain" description="EGF-like" evidence="12">
    <location>
        <begin position="440"/>
        <end position="481"/>
    </location>
</feature>
<dbReference type="EMBL" id="JAPWTK010000001">
    <property type="protein sequence ID" value="KAJ8963403.1"/>
    <property type="molecule type" value="Genomic_DNA"/>
</dbReference>
<dbReference type="Gene3D" id="4.10.1080.10">
    <property type="entry name" value="TSP type-3 repeat"/>
    <property type="match status" value="3"/>
</dbReference>
<evidence type="ECO:0000256" key="5">
    <source>
        <dbReference type="ARBA" id="ARBA00022837"/>
    </source>
</evidence>
<evidence type="ECO:0000259" key="12">
    <source>
        <dbReference type="PROSITE" id="PS50026"/>
    </source>
</evidence>
<evidence type="ECO:0000313" key="14">
    <source>
        <dbReference type="EMBL" id="KAJ8963403.1"/>
    </source>
</evidence>
<dbReference type="Gene3D" id="2.60.120.200">
    <property type="match status" value="2"/>
</dbReference>
<keyword evidence="2 9" id="KW-0245">EGF-like domain</keyword>
<evidence type="ECO:0000256" key="7">
    <source>
        <dbReference type="ARBA" id="ARBA00023157"/>
    </source>
</evidence>
<protein>
    <recommendedName>
        <fullName evidence="16">Cartilage oligomeric matrix protein</fullName>
    </recommendedName>
</protein>
<evidence type="ECO:0000256" key="11">
    <source>
        <dbReference type="SAM" id="MobiDB-lite"/>
    </source>
</evidence>
<keyword evidence="15" id="KW-1185">Reference proteome</keyword>
<keyword evidence="8" id="KW-0325">Glycoprotein</keyword>
<dbReference type="SMART" id="SM00181">
    <property type="entry name" value="EGF"/>
    <property type="match status" value="4"/>
</dbReference>
<feature type="compositionally biased region" description="Basic and acidic residues" evidence="11">
    <location>
        <begin position="692"/>
        <end position="705"/>
    </location>
</feature>
<dbReference type="SMART" id="SM00179">
    <property type="entry name" value="EGF_CA"/>
    <property type="match status" value="3"/>
</dbReference>
<dbReference type="FunFam" id="4.10.1080.10:FF:000001">
    <property type="entry name" value="Thrombospondin 3"/>
    <property type="match status" value="1"/>
</dbReference>
<keyword evidence="3" id="KW-0732">Signal</keyword>
<dbReference type="SUPFAM" id="SSF103647">
    <property type="entry name" value="TSP type-3 repeat"/>
    <property type="match status" value="2"/>
</dbReference>
<evidence type="ECO:0000256" key="1">
    <source>
        <dbReference type="ARBA" id="ARBA00009456"/>
    </source>
</evidence>
<dbReference type="GO" id="GO:0007155">
    <property type="term" value="P:cell adhesion"/>
    <property type="evidence" value="ECO:0007669"/>
    <property type="project" value="UniProtKB-KW"/>
</dbReference>
<name>A0AAV8ZGR5_9CUCU</name>
<evidence type="ECO:0000313" key="15">
    <source>
        <dbReference type="Proteomes" id="UP001162162"/>
    </source>
</evidence>
<dbReference type="CDD" id="cd00053">
    <property type="entry name" value="EGF"/>
    <property type="match status" value="2"/>
</dbReference>
<dbReference type="InterPro" id="IPR000742">
    <property type="entry name" value="EGF"/>
</dbReference>
<dbReference type="Gene3D" id="2.10.25.10">
    <property type="entry name" value="Laminin"/>
    <property type="match status" value="3"/>
</dbReference>
<feature type="repeat" description="TSP type-3" evidence="10">
    <location>
        <begin position="617"/>
        <end position="652"/>
    </location>
</feature>
<evidence type="ECO:0000256" key="3">
    <source>
        <dbReference type="ARBA" id="ARBA00022729"/>
    </source>
</evidence>
<feature type="domain" description="TSP C-terminal" evidence="13">
    <location>
        <begin position="789"/>
        <end position="1006"/>
    </location>
</feature>
<dbReference type="PROSITE" id="PS51236">
    <property type="entry name" value="TSP_CTER"/>
    <property type="match status" value="1"/>
</dbReference>
<reference evidence="14" key="1">
    <citation type="journal article" date="2023" name="Insect Mol. Biol.">
        <title>Genome sequencing provides insights into the evolution of gene families encoding plant cell wall-degrading enzymes in longhorned beetles.</title>
        <authorList>
            <person name="Shin N.R."/>
            <person name="Okamura Y."/>
            <person name="Kirsch R."/>
            <person name="Pauchet Y."/>
        </authorList>
    </citation>
    <scope>NUCLEOTIDE SEQUENCE</scope>
    <source>
        <strain evidence="14">AMC_N1</strain>
    </source>
</reference>
<feature type="repeat" description="TSP type-3" evidence="10">
    <location>
        <begin position="714"/>
        <end position="749"/>
    </location>
</feature>
<dbReference type="InterPro" id="IPR001881">
    <property type="entry name" value="EGF-like_Ca-bd_dom"/>
</dbReference>
<dbReference type="Pfam" id="PF05735">
    <property type="entry name" value="TSP_C"/>
    <property type="match status" value="1"/>
</dbReference>
<keyword evidence="6" id="KW-0130">Cell adhesion</keyword>
<dbReference type="Pfam" id="PF02412">
    <property type="entry name" value="TSP_3"/>
    <property type="match status" value="6"/>
</dbReference>
<dbReference type="PANTHER" id="PTHR10199:SF100">
    <property type="entry name" value="THROMBOSPONDIN, ISOFORM A"/>
    <property type="match status" value="1"/>
</dbReference>
<dbReference type="FunFam" id="2.60.120.200:FF:000002">
    <property type="entry name" value="Thrombospondin 3"/>
    <property type="match status" value="1"/>
</dbReference>
<dbReference type="AlphaFoldDB" id="A0AAV8ZGR5"/>
<dbReference type="PROSITE" id="PS01187">
    <property type="entry name" value="EGF_CA"/>
    <property type="match status" value="1"/>
</dbReference>
<keyword evidence="4" id="KW-0677">Repeat</keyword>
<feature type="compositionally biased region" description="Acidic residues" evidence="11">
    <location>
        <begin position="617"/>
        <end position="642"/>
    </location>
</feature>
<dbReference type="Proteomes" id="UP001162162">
    <property type="component" value="Unassembled WGS sequence"/>
</dbReference>
<feature type="domain" description="EGF-like" evidence="12">
    <location>
        <begin position="483"/>
        <end position="522"/>
    </location>
</feature>
<dbReference type="FunFam" id="4.10.1080.10:FF:000002">
    <property type="entry name" value="Thrombospondin 3"/>
    <property type="match status" value="1"/>
</dbReference>
<evidence type="ECO:0000256" key="6">
    <source>
        <dbReference type="ARBA" id="ARBA00022889"/>
    </source>
</evidence>
<dbReference type="InterPro" id="IPR018097">
    <property type="entry name" value="EGF_Ca-bd_CS"/>
</dbReference>
<dbReference type="SUPFAM" id="SSF57196">
    <property type="entry name" value="EGF/Laminin"/>
    <property type="match status" value="1"/>
</dbReference>
<comment type="similarity">
    <text evidence="1">Belongs to the thrombospondin family.</text>
</comment>
<dbReference type="GO" id="GO:0005509">
    <property type="term" value="F:calcium ion binding"/>
    <property type="evidence" value="ECO:0007669"/>
    <property type="project" value="UniProtKB-UniRule"/>
</dbReference>
<feature type="domain" description="EGF-like" evidence="12">
    <location>
        <begin position="306"/>
        <end position="346"/>
    </location>
</feature>